<name>A0A6G7WJS0_9LACT</name>
<dbReference type="PROSITE" id="PS50893">
    <property type="entry name" value="ABC_TRANSPORTER_2"/>
    <property type="match status" value="1"/>
</dbReference>
<evidence type="ECO:0000256" key="1">
    <source>
        <dbReference type="ARBA" id="ARBA00022448"/>
    </source>
</evidence>
<dbReference type="GO" id="GO:0005524">
    <property type="term" value="F:ATP binding"/>
    <property type="evidence" value="ECO:0007669"/>
    <property type="project" value="UniProtKB-KW"/>
</dbReference>
<dbReference type="KEGG" id="jpo:G7058_10470"/>
<dbReference type="RefSeq" id="WP_166063459.1">
    <property type="nucleotide sequence ID" value="NZ_CP049889.1"/>
</dbReference>
<dbReference type="PROSITE" id="PS00211">
    <property type="entry name" value="ABC_TRANSPORTER_1"/>
    <property type="match status" value="1"/>
</dbReference>
<dbReference type="GeneID" id="94553709"/>
<dbReference type="InterPro" id="IPR051782">
    <property type="entry name" value="ABC_Transporter_VariousFunc"/>
</dbReference>
<dbReference type="InterPro" id="IPR003439">
    <property type="entry name" value="ABC_transporter-like_ATP-bd"/>
</dbReference>
<evidence type="ECO:0000256" key="3">
    <source>
        <dbReference type="ARBA" id="ARBA00022840"/>
    </source>
</evidence>
<evidence type="ECO:0000313" key="5">
    <source>
        <dbReference type="EMBL" id="QIK52431.1"/>
    </source>
</evidence>
<dbReference type="Gene3D" id="3.40.50.300">
    <property type="entry name" value="P-loop containing nucleotide triphosphate hydrolases"/>
    <property type="match status" value="1"/>
</dbReference>
<proteinExistence type="predicted"/>
<dbReference type="PANTHER" id="PTHR42939:SF1">
    <property type="entry name" value="ABC TRANSPORTER ATP-BINDING PROTEIN ALBC-RELATED"/>
    <property type="match status" value="1"/>
</dbReference>
<dbReference type="Pfam" id="PF00005">
    <property type="entry name" value="ABC_tran"/>
    <property type="match status" value="1"/>
</dbReference>
<keyword evidence="2" id="KW-0547">Nucleotide-binding</keyword>
<dbReference type="Proteomes" id="UP000501830">
    <property type="component" value="Chromosome"/>
</dbReference>
<evidence type="ECO:0000256" key="2">
    <source>
        <dbReference type="ARBA" id="ARBA00022741"/>
    </source>
</evidence>
<keyword evidence="6" id="KW-1185">Reference proteome</keyword>
<dbReference type="AlphaFoldDB" id="A0A6G7WJS0"/>
<dbReference type="InterPro" id="IPR027417">
    <property type="entry name" value="P-loop_NTPase"/>
</dbReference>
<evidence type="ECO:0000313" key="6">
    <source>
        <dbReference type="Proteomes" id="UP000501830"/>
    </source>
</evidence>
<keyword evidence="3 5" id="KW-0067">ATP-binding</keyword>
<evidence type="ECO:0000259" key="4">
    <source>
        <dbReference type="PROSITE" id="PS50893"/>
    </source>
</evidence>
<feature type="domain" description="ABC transporter" evidence="4">
    <location>
        <begin position="2"/>
        <end position="224"/>
    </location>
</feature>
<dbReference type="SMART" id="SM00382">
    <property type="entry name" value="AAA"/>
    <property type="match status" value="1"/>
</dbReference>
<gene>
    <name evidence="5" type="ORF">G7058_10470</name>
</gene>
<accession>A0A6G7WJS0</accession>
<organism evidence="5 6">
    <name type="scientific">Jeotgalibaca porci</name>
    <dbReference type="NCBI Taxonomy" id="1868793"/>
    <lineage>
        <taxon>Bacteria</taxon>
        <taxon>Bacillati</taxon>
        <taxon>Bacillota</taxon>
        <taxon>Bacilli</taxon>
        <taxon>Lactobacillales</taxon>
        <taxon>Carnobacteriaceae</taxon>
        <taxon>Jeotgalibaca</taxon>
    </lineage>
</organism>
<dbReference type="InterPro" id="IPR003593">
    <property type="entry name" value="AAA+_ATPase"/>
</dbReference>
<keyword evidence="1" id="KW-0813">Transport</keyword>
<protein>
    <submittedName>
        <fullName evidence="5">ABC transporter ATP-binding protein</fullName>
    </submittedName>
</protein>
<dbReference type="EMBL" id="CP049889">
    <property type="protein sequence ID" value="QIK52431.1"/>
    <property type="molecule type" value="Genomic_DNA"/>
</dbReference>
<reference evidence="5 6" key="1">
    <citation type="journal article" date="2017" name="Int. J. Syst. Evol. Microbiol.">
        <title>Jeotgalibaca porci sp. nov. and Jeotgalibaca arthritidis sp. nov., isolated from pigs, and emended description of the genus Jeotgalibaca.</title>
        <authorList>
            <person name="Zamora L."/>
            <person name="Perez-Sancho M."/>
            <person name="Dominguez L."/>
            <person name="Fernandez-Garayzabal J.F."/>
            <person name="Vela A.I."/>
        </authorList>
    </citation>
    <scope>NUCLEOTIDE SEQUENCE [LARGE SCALE GENOMIC DNA]</scope>
    <source>
        <strain evidence="5 6">CCUG 69148</strain>
    </source>
</reference>
<dbReference type="GO" id="GO:0016887">
    <property type="term" value="F:ATP hydrolysis activity"/>
    <property type="evidence" value="ECO:0007669"/>
    <property type="project" value="InterPro"/>
</dbReference>
<dbReference type="PANTHER" id="PTHR42939">
    <property type="entry name" value="ABC TRANSPORTER ATP-BINDING PROTEIN ALBC-RELATED"/>
    <property type="match status" value="1"/>
</dbReference>
<dbReference type="CDD" id="cd03230">
    <property type="entry name" value="ABC_DR_subfamily_A"/>
    <property type="match status" value="1"/>
</dbReference>
<sequence>MLEIKNLHKQFGRKKVLDGVSFNLNRDEITCITGINGTGKTTLMNSIMGLLPVKKGSVHLDQEPISGTNYDKIAYIADTITVPRTMTIEEAMTFMHTFYEKWNQEKADELLSFFKLQASDKIKDLSKGNQAKVSILLGIAQDADFYLMDEPLSGIDMFAREQILEVFTSQFVSGKGVLLATHNMEEIETLVDRVIMLNQGIITHDFYAEELRETEGKSIIDMMREVYQG</sequence>
<dbReference type="SUPFAM" id="SSF52540">
    <property type="entry name" value="P-loop containing nucleoside triphosphate hydrolases"/>
    <property type="match status" value="1"/>
</dbReference>
<dbReference type="InterPro" id="IPR017871">
    <property type="entry name" value="ABC_transporter-like_CS"/>
</dbReference>